<dbReference type="AlphaFoldDB" id="A0A0M6XNN5"/>
<reference evidence="1 2" key="1">
    <citation type="submission" date="2015-07" db="EMBL/GenBank/DDBJ databases">
        <authorList>
            <person name="Noorani M."/>
        </authorList>
    </citation>
    <scope>NUCLEOTIDE SEQUENCE [LARGE SCALE GENOMIC DNA]</scope>
    <source>
        <strain evidence="1 2">CECT 5088</strain>
    </source>
</reference>
<dbReference type="STRING" id="282197.SAMN04488517_101634"/>
<dbReference type="EMBL" id="CXPG01000014">
    <property type="protein sequence ID" value="CTQ32699.1"/>
    <property type="molecule type" value="Genomic_DNA"/>
</dbReference>
<evidence type="ECO:0008006" key="3">
    <source>
        <dbReference type="Google" id="ProtNLM"/>
    </source>
</evidence>
<name>A0A0M6XNN5_9RHOB</name>
<dbReference type="OrthoDB" id="8549922at2"/>
<accession>A0A0M6XNN5</accession>
<proteinExistence type="predicted"/>
<dbReference type="Gene3D" id="3.40.50.2000">
    <property type="entry name" value="Glycogen Phosphorylase B"/>
    <property type="match status" value="1"/>
</dbReference>
<keyword evidence="2" id="KW-1185">Reference proteome</keyword>
<gene>
    <name evidence="1" type="ORF">JAN5088_01471</name>
</gene>
<dbReference type="Proteomes" id="UP000048908">
    <property type="component" value="Unassembled WGS sequence"/>
</dbReference>
<evidence type="ECO:0000313" key="2">
    <source>
        <dbReference type="Proteomes" id="UP000048908"/>
    </source>
</evidence>
<dbReference type="RefSeq" id="WP_055682134.1">
    <property type="nucleotide sequence ID" value="NZ_CXPG01000014.1"/>
</dbReference>
<dbReference type="SUPFAM" id="SSF53756">
    <property type="entry name" value="UDP-Glycosyltransferase/glycogen phosphorylase"/>
    <property type="match status" value="1"/>
</dbReference>
<sequence>MSGTFDALVVADPRFSGGSTSALVADVAAMAGLGMRLGLLFVRSAYLDDARDPVNPAAVALCDLDGVTPLAPGATAEAPLAFLHHPLVFARGIEERAHLTASRSVMIAHHTPFRADGSLEYDPLVAIRRAKAALGLSAWIAPVSPTVRAQMAAFAPLLRQTGDDWPNIFDPADWPVTRLPFDGGPVTIGRHGRADPLKFPAAGPEIDAALPAGPDICVRVMGCPAEALAAAGAHPEDWEVLPFGAEPVADFLNTLDVFTYHYHPALTEAFGRTVVEATLCGRPCLLDPRLEATFGDLAQYCAPAGVADAVRRLAADPAATRLRADAIRDRVIARYGAEGVAARLDRLRRDPGCASRTGGAVGPLTLARKMAGHWRRRLAGADG</sequence>
<protein>
    <recommendedName>
        <fullName evidence="3">Glycosyl transferases group 1</fullName>
    </recommendedName>
</protein>
<evidence type="ECO:0000313" key="1">
    <source>
        <dbReference type="EMBL" id="CTQ32699.1"/>
    </source>
</evidence>
<organism evidence="1 2">
    <name type="scientific">Jannaschia rubra</name>
    <dbReference type="NCBI Taxonomy" id="282197"/>
    <lineage>
        <taxon>Bacteria</taxon>
        <taxon>Pseudomonadati</taxon>
        <taxon>Pseudomonadota</taxon>
        <taxon>Alphaproteobacteria</taxon>
        <taxon>Rhodobacterales</taxon>
        <taxon>Roseobacteraceae</taxon>
        <taxon>Jannaschia</taxon>
    </lineage>
</organism>